<dbReference type="Proteomes" id="UP001209540">
    <property type="component" value="Unassembled WGS sequence"/>
</dbReference>
<organism evidence="2 3">
    <name type="scientific">Phascolomyces articulosus</name>
    <dbReference type="NCBI Taxonomy" id="60185"/>
    <lineage>
        <taxon>Eukaryota</taxon>
        <taxon>Fungi</taxon>
        <taxon>Fungi incertae sedis</taxon>
        <taxon>Mucoromycota</taxon>
        <taxon>Mucoromycotina</taxon>
        <taxon>Mucoromycetes</taxon>
        <taxon>Mucorales</taxon>
        <taxon>Lichtheimiaceae</taxon>
        <taxon>Phascolomyces</taxon>
    </lineage>
</organism>
<keyword evidence="3" id="KW-1185">Reference proteome</keyword>
<evidence type="ECO:0000313" key="2">
    <source>
        <dbReference type="EMBL" id="KAI9272696.1"/>
    </source>
</evidence>
<dbReference type="AlphaFoldDB" id="A0AAD5KJ31"/>
<dbReference type="EMBL" id="JAIXMP010000005">
    <property type="protein sequence ID" value="KAI9272696.1"/>
    <property type="molecule type" value="Genomic_DNA"/>
</dbReference>
<accession>A0AAD5KJ31</accession>
<evidence type="ECO:0000256" key="1">
    <source>
        <dbReference type="SAM" id="MobiDB-lite"/>
    </source>
</evidence>
<proteinExistence type="predicted"/>
<evidence type="ECO:0000313" key="3">
    <source>
        <dbReference type="Proteomes" id="UP001209540"/>
    </source>
</evidence>
<sequence length="192" mass="21780">MEEHDAPFMIKDINVNVQEIMAMIDILFFALSDHSKCKRNIIGIGNLDIICDEMLEVLKMIDSTDDGEELVNAEFLKVTKIVDEQLLPQILDCPQGYVCRMNRTRKWLHYPSCPEDFVPSMKSLITAVHHRKRLATMMLDVISDSDSDVQFGSSAIDIRIPSCFSPSVSTTNKRKKQPTNNSSNKKTKTDQA</sequence>
<protein>
    <submittedName>
        <fullName evidence="2">Uncharacterized protein</fullName>
    </submittedName>
</protein>
<reference evidence="2" key="2">
    <citation type="submission" date="2023-02" db="EMBL/GenBank/DDBJ databases">
        <authorList>
            <consortium name="DOE Joint Genome Institute"/>
            <person name="Mondo S.J."/>
            <person name="Chang Y."/>
            <person name="Wang Y."/>
            <person name="Ahrendt S."/>
            <person name="Andreopoulos W."/>
            <person name="Barry K."/>
            <person name="Beard J."/>
            <person name="Benny G.L."/>
            <person name="Blankenship S."/>
            <person name="Bonito G."/>
            <person name="Cuomo C."/>
            <person name="Desiro A."/>
            <person name="Gervers K.A."/>
            <person name="Hundley H."/>
            <person name="Kuo A."/>
            <person name="LaButti K."/>
            <person name="Lang B.F."/>
            <person name="Lipzen A."/>
            <person name="O'Donnell K."/>
            <person name="Pangilinan J."/>
            <person name="Reynolds N."/>
            <person name="Sandor L."/>
            <person name="Smith M.W."/>
            <person name="Tsang A."/>
            <person name="Grigoriev I.V."/>
            <person name="Stajich J.E."/>
            <person name="Spatafora J.W."/>
        </authorList>
    </citation>
    <scope>NUCLEOTIDE SEQUENCE</scope>
    <source>
        <strain evidence="2">RSA 2281</strain>
    </source>
</reference>
<reference evidence="2" key="1">
    <citation type="journal article" date="2022" name="IScience">
        <title>Evolution of zygomycete secretomes and the origins of terrestrial fungal ecologies.</title>
        <authorList>
            <person name="Chang Y."/>
            <person name="Wang Y."/>
            <person name="Mondo S."/>
            <person name="Ahrendt S."/>
            <person name="Andreopoulos W."/>
            <person name="Barry K."/>
            <person name="Beard J."/>
            <person name="Benny G.L."/>
            <person name="Blankenship S."/>
            <person name="Bonito G."/>
            <person name="Cuomo C."/>
            <person name="Desiro A."/>
            <person name="Gervers K.A."/>
            <person name="Hundley H."/>
            <person name="Kuo A."/>
            <person name="LaButti K."/>
            <person name="Lang B.F."/>
            <person name="Lipzen A."/>
            <person name="O'Donnell K."/>
            <person name="Pangilinan J."/>
            <person name="Reynolds N."/>
            <person name="Sandor L."/>
            <person name="Smith M.E."/>
            <person name="Tsang A."/>
            <person name="Grigoriev I.V."/>
            <person name="Stajich J.E."/>
            <person name="Spatafora J.W."/>
        </authorList>
    </citation>
    <scope>NUCLEOTIDE SEQUENCE</scope>
    <source>
        <strain evidence="2">RSA 2281</strain>
    </source>
</reference>
<gene>
    <name evidence="2" type="ORF">BDA99DRAFT_533535</name>
</gene>
<feature type="region of interest" description="Disordered" evidence="1">
    <location>
        <begin position="167"/>
        <end position="192"/>
    </location>
</feature>
<name>A0AAD5KJ31_9FUNG</name>
<comment type="caution">
    <text evidence="2">The sequence shown here is derived from an EMBL/GenBank/DDBJ whole genome shotgun (WGS) entry which is preliminary data.</text>
</comment>